<dbReference type="Pfam" id="PF01625">
    <property type="entry name" value="PMSR"/>
    <property type="match status" value="1"/>
</dbReference>
<keyword evidence="1 4" id="KW-0560">Oxidoreductase</keyword>
<dbReference type="Proteomes" id="UP000266301">
    <property type="component" value="Chromosome"/>
</dbReference>
<comment type="similarity">
    <text evidence="4">Belongs to the MsrA Met sulfoxide reductase family.</text>
</comment>
<dbReference type="NCBIfam" id="TIGR00401">
    <property type="entry name" value="msrA"/>
    <property type="match status" value="1"/>
</dbReference>
<sequence>MKKIIFAGGCFWGVEAYFSEMDGVVKTKVGYANGNTDNPTYEEVCKNTTGYAESCYIEYNEDIIKLEGLLKAYWRVVDPTIKNRQGHDIGTQYRTGVYYIDKCDLDIILKSKEEEQKKYKETIVTEILPLKNFYSAEQYHQKYLEKNPNGYCHIPKELLKKR</sequence>
<comment type="catalytic activity">
    <reaction evidence="3 4">
        <text>[thioredoxin]-disulfide + L-methionine + H2O = L-methionine (S)-S-oxide + [thioredoxin]-dithiol</text>
        <dbReference type="Rhea" id="RHEA:19993"/>
        <dbReference type="Rhea" id="RHEA-COMP:10698"/>
        <dbReference type="Rhea" id="RHEA-COMP:10700"/>
        <dbReference type="ChEBI" id="CHEBI:15377"/>
        <dbReference type="ChEBI" id="CHEBI:29950"/>
        <dbReference type="ChEBI" id="CHEBI:50058"/>
        <dbReference type="ChEBI" id="CHEBI:57844"/>
        <dbReference type="ChEBI" id="CHEBI:58772"/>
        <dbReference type="EC" id="1.8.4.11"/>
    </reaction>
</comment>
<evidence type="ECO:0000256" key="4">
    <source>
        <dbReference type="HAMAP-Rule" id="MF_01401"/>
    </source>
</evidence>
<evidence type="ECO:0000256" key="1">
    <source>
        <dbReference type="ARBA" id="ARBA00023002"/>
    </source>
</evidence>
<dbReference type="Gene3D" id="3.30.1060.10">
    <property type="entry name" value="Peptide methionine sulphoxide reductase MsrA"/>
    <property type="match status" value="1"/>
</dbReference>
<evidence type="ECO:0000313" key="7">
    <source>
        <dbReference type="Proteomes" id="UP000266301"/>
    </source>
</evidence>
<protein>
    <recommendedName>
        <fullName evidence="4">Peptide methionine sulfoxide reductase MsrA</fullName>
        <shortName evidence="4">Protein-methionine-S-oxide reductase</shortName>
        <ecNumber evidence="4">1.8.4.11</ecNumber>
    </recommendedName>
    <alternativeName>
        <fullName evidence="4">Peptide-methionine (S)-S-oxide reductase</fullName>
        <shortName evidence="4">Peptide Met(O) reductase</shortName>
    </alternativeName>
</protein>
<organism evidence="6 7">
    <name type="scientific">Clostridium fermenticellae</name>
    <dbReference type="NCBI Taxonomy" id="2068654"/>
    <lineage>
        <taxon>Bacteria</taxon>
        <taxon>Bacillati</taxon>
        <taxon>Bacillota</taxon>
        <taxon>Clostridia</taxon>
        <taxon>Eubacteriales</taxon>
        <taxon>Clostridiaceae</taxon>
        <taxon>Clostridium</taxon>
    </lineage>
</organism>
<dbReference type="GO" id="GO:0005737">
    <property type="term" value="C:cytoplasm"/>
    <property type="evidence" value="ECO:0007669"/>
    <property type="project" value="TreeGrafter"/>
</dbReference>
<dbReference type="PANTHER" id="PTHR42799:SF2">
    <property type="entry name" value="MITOCHONDRIAL PEPTIDE METHIONINE SULFOXIDE REDUCTASE"/>
    <property type="match status" value="1"/>
</dbReference>
<dbReference type="HAMAP" id="MF_01401">
    <property type="entry name" value="MsrA"/>
    <property type="match status" value="1"/>
</dbReference>
<accession>A0A386H3C8</accession>
<dbReference type="GO" id="GO:0034599">
    <property type="term" value="P:cellular response to oxidative stress"/>
    <property type="evidence" value="ECO:0007669"/>
    <property type="project" value="TreeGrafter"/>
</dbReference>
<evidence type="ECO:0000256" key="2">
    <source>
        <dbReference type="ARBA" id="ARBA00047806"/>
    </source>
</evidence>
<evidence type="ECO:0000259" key="5">
    <source>
        <dbReference type="Pfam" id="PF01625"/>
    </source>
</evidence>
<keyword evidence="7" id="KW-1185">Reference proteome</keyword>
<dbReference type="InterPro" id="IPR050162">
    <property type="entry name" value="MsrA_MetSO_reductase"/>
</dbReference>
<evidence type="ECO:0000313" key="6">
    <source>
        <dbReference type="EMBL" id="AYD40221.1"/>
    </source>
</evidence>
<gene>
    <name evidence="4 6" type="primary">msrA</name>
    <name evidence="6" type="ORF">D4Z93_06680</name>
</gene>
<dbReference type="PANTHER" id="PTHR42799">
    <property type="entry name" value="MITOCHONDRIAL PEPTIDE METHIONINE SULFOXIDE REDUCTASE"/>
    <property type="match status" value="1"/>
</dbReference>
<feature type="active site" evidence="4">
    <location>
        <position position="10"/>
    </location>
</feature>
<dbReference type="OrthoDB" id="4174719at2"/>
<dbReference type="GO" id="GO:0008113">
    <property type="term" value="F:peptide-methionine (S)-S-oxide reductase activity"/>
    <property type="evidence" value="ECO:0007669"/>
    <property type="project" value="UniProtKB-UniRule"/>
</dbReference>
<reference evidence="6 7" key="1">
    <citation type="journal article" date="2019" name="Int. J. Syst. Evol. Microbiol.">
        <title>Clostridium fermenticellae sp. nov., isolated from the mud in a fermentation cellar for the production of the Chinese liquor, baijiu.</title>
        <authorList>
            <person name="Xu P.X."/>
            <person name="Chai L.J."/>
            <person name="Qiu T."/>
            <person name="Zhang X.J."/>
            <person name="Lu Z.M."/>
            <person name="Xiao C."/>
            <person name="Wang S.T."/>
            <person name="Shen C.H."/>
            <person name="Shi J.S."/>
            <person name="Xu Z.H."/>
        </authorList>
    </citation>
    <scope>NUCLEOTIDE SEQUENCE [LARGE SCALE GENOMIC DNA]</scope>
    <source>
        <strain evidence="6 7">JN500901</strain>
    </source>
</reference>
<dbReference type="AlphaFoldDB" id="A0A386H3C8"/>
<dbReference type="KEGG" id="cfer:D4Z93_06680"/>
<dbReference type="EMBL" id="CP032416">
    <property type="protein sequence ID" value="AYD40221.1"/>
    <property type="molecule type" value="Genomic_DNA"/>
</dbReference>
<comment type="function">
    <text evidence="4">Has an important function as a repair enzyme for proteins that have been inactivated by oxidation. Catalyzes the reversible oxidation-reduction of methionine sulfoxide in proteins to methionine.</text>
</comment>
<dbReference type="EC" id="1.8.4.11" evidence="4"/>
<dbReference type="RefSeq" id="WP_119971626.1">
    <property type="nucleotide sequence ID" value="NZ_CP032416.1"/>
</dbReference>
<evidence type="ECO:0000256" key="3">
    <source>
        <dbReference type="ARBA" id="ARBA00048782"/>
    </source>
</evidence>
<comment type="catalytic activity">
    <reaction evidence="2 4">
        <text>L-methionyl-[protein] + [thioredoxin]-disulfide + H2O = L-methionyl-(S)-S-oxide-[protein] + [thioredoxin]-dithiol</text>
        <dbReference type="Rhea" id="RHEA:14217"/>
        <dbReference type="Rhea" id="RHEA-COMP:10698"/>
        <dbReference type="Rhea" id="RHEA-COMP:10700"/>
        <dbReference type="Rhea" id="RHEA-COMP:12313"/>
        <dbReference type="Rhea" id="RHEA-COMP:12315"/>
        <dbReference type="ChEBI" id="CHEBI:15377"/>
        <dbReference type="ChEBI" id="CHEBI:16044"/>
        <dbReference type="ChEBI" id="CHEBI:29950"/>
        <dbReference type="ChEBI" id="CHEBI:44120"/>
        <dbReference type="ChEBI" id="CHEBI:50058"/>
        <dbReference type="EC" id="1.8.4.11"/>
    </reaction>
</comment>
<proteinExistence type="inferred from homology"/>
<feature type="domain" description="Peptide methionine sulphoxide reductase MsrA" evidence="5">
    <location>
        <begin position="3"/>
        <end position="153"/>
    </location>
</feature>
<dbReference type="InterPro" id="IPR002569">
    <property type="entry name" value="Met_Sox_Rdtase_MsrA_dom"/>
</dbReference>
<dbReference type="GO" id="GO:0033744">
    <property type="term" value="F:L-methionine:thioredoxin-disulfide S-oxidoreductase activity"/>
    <property type="evidence" value="ECO:0007669"/>
    <property type="project" value="RHEA"/>
</dbReference>
<name>A0A386H3C8_9CLOT</name>
<dbReference type="SUPFAM" id="SSF55068">
    <property type="entry name" value="Peptide methionine sulfoxide reductase"/>
    <property type="match status" value="1"/>
</dbReference>
<dbReference type="InterPro" id="IPR036509">
    <property type="entry name" value="Met_Sox_Rdtase_MsrA_sf"/>
</dbReference>